<feature type="domain" description="SHOCT" evidence="1">
    <location>
        <begin position="44"/>
        <end position="69"/>
    </location>
</feature>
<dbReference type="Pfam" id="PF09851">
    <property type="entry name" value="SHOCT"/>
    <property type="match status" value="1"/>
</dbReference>
<evidence type="ECO:0000313" key="2">
    <source>
        <dbReference type="EMBL" id="RZU11298.1"/>
    </source>
</evidence>
<proteinExistence type="predicted"/>
<name>A0A4Q7WNG1_9ACTN</name>
<dbReference type="InterPro" id="IPR018649">
    <property type="entry name" value="SHOCT"/>
</dbReference>
<dbReference type="OrthoDB" id="3831018at2"/>
<accession>A0A4Q7WNG1</accession>
<keyword evidence="3" id="KW-1185">Reference proteome</keyword>
<protein>
    <submittedName>
        <fullName evidence="2">Membrane protein</fullName>
    </submittedName>
</protein>
<dbReference type="Proteomes" id="UP000292027">
    <property type="component" value="Unassembled WGS sequence"/>
</dbReference>
<dbReference type="AlphaFoldDB" id="A0A4Q7WNG1"/>
<dbReference type="RefSeq" id="WP_130447756.1">
    <property type="nucleotide sequence ID" value="NZ_SHKR01000015.1"/>
</dbReference>
<organism evidence="2 3">
    <name type="scientific">Kribbella rubisoli</name>
    <dbReference type="NCBI Taxonomy" id="3075929"/>
    <lineage>
        <taxon>Bacteria</taxon>
        <taxon>Bacillati</taxon>
        <taxon>Actinomycetota</taxon>
        <taxon>Actinomycetes</taxon>
        <taxon>Propionibacteriales</taxon>
        <taxon>Kribbellaceae</taxon>
        <taxon>Kribbella</taxon>
    </lineage>
</organism>
<evidence type="ECO:0000313" key="3">
    <source>
        <dbReference type="Proteomes" id="UP000292027"/>
    </source>
</evidence>
<gene>
    <name evidence="2" type="ORF">EV645_6459</name>
</gene>
<dbReference type="EMBL" id="SHKR01000015">
    <property type="protein sequence ID" value="RZU11298.1"/>
    <property type="molecule type" value="Genomic_DNA"/>
</dbReference>
<sequence length="76" mass="8638">MMHSATGAVLWAVTVIALWGGAAWAAVHLLRRPHRRPRPALPSPLDILERRYAAGDMTREDFDEARARLREHELDI</sequence>
<evidence type="ECO:0000259" key="1">
    <source>
        <dbReference type="Pfam" id="PF09851"/>
    </source>
</evidence>
<comment type="caution">
    <text evidence="2">The sequence shown here is derived from an EMBL/GenBank/DDBJ whole genome shotgun (WGS) entry which is preliminary data.</text>
</comment>
<reference evidence="2 3" key="1">
    <citation type="journal article" date="2015" name="Stand. Genomic Sci.">
        <title>Genomic Encyclopedia of Bacterial and Archaeal Type Strains, Phase III: the genomes of soil and plant-associated and newly described type strains.</title>
        <authorList>
            <person name="Whitman W.B."/>
            <person name="Woyke T."/>
            <person name="Klenk H.P."/>
            <person name="Zhou Y."/>
            <person name="Lilburn T.G."/>
            <person name="Beck B.J."/>
            <person name="De Vos P."/>
            <person name="Vandamme P."/>
            <person name="Eisen J.A."/>
            <person name="Garrity G."/>
            <person name="Hugenholtz P."/>
            <person name="Kyrpides N.C."/>
        </authorList>
    </citation>
    <scope>NUCLEOTIDE SEQUENCE [LARGE SCALE GENOMIC DNA]</scope>
    <source>
        <strain evidence="2 3">VKM Ac-2540</strain>
    </source>
</reference>